<dbReference type="Pfam" id="PF12680">
    <property type="entry name" value="SnoaL_2"/>
    <property type="match status" value="1"/>
</dbReference>
<sequence>MKTTEINIQTQEILNEFYKNVSEKNANSIISLLSEDIDWYIVKSARLPWTGKQTEKSAIHKALQLLFDAHVDGDDELTPDHIFIDGYEAAVFGTMSRKVKMTGKRFTTTFCQRFTIKEGKITKFLMLEDTPEIEKAF</sequence>
<dbReference type="PANTHER" id="PTHR41252:SF1">
    <property type="entry name" value="BLR2505 PROTEIN"/>
    <property type="match status" value="1"/>
</dbReference>
<reference evidence="3 5" key="2">
    <citation type="submission" date="2019-04" db="EMBL/GenBank/DDBJ databases">
        <title>Pedobacter sp. RP-1-16 sp. nov., isolated from Arctic soil.</title>
        <authorList>
            <person name="Dahal R.H."/>
            <person name="Kim D.-U."/>
        </authorList>
    </citation>
    <scope>NUCLEOTIDE SEQUENCE [LARGE SCALE GENOMIC DNA]</scope>
    <source>
        <strain evidence="3 5">RP-1-16</strain>
    </source>
</reference>
<dbReference type="InterPro" id="IPR037401">
    <property type="entry name" value="SnoaL-like"/>
</dbReference>
<protein>
    <submittedName>
        <fullName evidence="2">Nuclear transport factor 2 family protein</fullName>
    </submittedName>
</protein>
<feature type="domain" description="SnoaL-like" evidence="1">
    <location>
        <begin position="16"/>
        <end position="123"/>
    </location>
</feature>
<dbReference type="RefSeq" id="WP_131606723.1">
    <property type="nucleotide sequence ID" value="NZ_SJSM01000001.1"/>
</dbReference>
<keyword evidence="4" id="KW-1185">Reference proteome</keyword>
<evidence type="ECO:0000313" key="2">
    <source>
        <dbReference type="EMBL" id="TCC99477.1"/>
    </source>
</evidence>
<dbReference type="Proteomes" id="UP000291117">
    <property type="component" value="Unassembled WGS sequence"/>
</dbReference>
<evidence type="ECO:0000313" key="4">
    <source>
        <dbReference type="Proteomes" id="UP000291117"/>
    </source>
</evidence>
<dbReference type="AlphaFoldDB" id="A0A4R0NI69"/>
<organism evidence="2 4">
    <name type="scientific">Pedobacter hiemivivus</name>
    <dbReference type="NCBI Taxonomy" id="2530454"/>
    <lineage>
        <taxon>Bacteria</taxon>
        <taxon>Pseudomonadati</taxon>
        <taxon>Bacteroidota</taxon>
        <taxon>Sphingobacteriia</taxon>
        <taxon>Sphingobacteriales</taxon>
        <taxon>Sphingobacteriaceae</taxon>
        <taxon>Pedobacter</taxon>
    </lineage>
</organism>
<dbReference type="EMBL" id="SWDX01000002">
    <property type="protein sequence ID" value="TKC63679.1"/>
    <property type="molecule type" value="Genomic_DNA"/>
</dbReference>
<evidence type="ECO:0000259" key="1">
    <source>
        <dbReference type="Pfam" id="PF12680"/>
    </source>
</evidence>
<gene>
    <name evidence="2" type="ORF">EZ444_02030</name>
    <name evidence="3" type="ORF">FBD94_04830</name>
</gene>
<dbReference type="Proteomes" id="UP000309594">
    <property type="component" value="Unassembled WGS sequence"/>
</dbReference>
<name>A0A4R0NI69_9SPHI</name>
<accession>A0A4R0NI69</accession>
<accession>A0A4U1GK08</accession>
<dbReference type="EMBL" id="SJSM01000001">
    <property type="protein sequence ID" value="TCC99477.1"/>
    <property type="molecule type" value="Genomic_DNA"/>
</dbReference>
<dbReference type="Gene3D" id="3.10.450.50">
    <property type="match status" value="1"/>
</dbReference>
<dbReference type="InterPro" id="IPR032710">
    <property type="entry name" value="NTF2-like_dom_sf"/>
</dbReference>
<dbReference type="SUPFAM" id="SSF54427">
    <property type="entry name" value="NTF2-like"/>
    <property type="match status" value="1"/>
</dbReference>
<dbReference type="OrthoDB" id="8722217at2"/>
<proteinExistence type="predicted"/>
<evidence type="ECO:0000313" key="3">
    <source>
        <dbReference type="EMBL" id="TKC63679.1"/>
    </source>
</evidence>
<comment type="caution">
    <text evidence="2">The sequence shown here is derived from an EMBL/GenBank/DDBJ whole genome shotgun (WGS) entry which is preliminary data.</text>
</comment>
<reference evidence="2 4" key="1">
    <citation type="submission" date="2019-02" db="EMBL/GenBank/DDBJ databases">
        <title>Pedobacter sp. RP-3-8 sp. nov., isolated from Arctic soil.</title>
        <authorList>
            <person name="Dahal R.H."/>
        </authorList>
    </citation>
    <scope>NUCLEOTIDE SEQUENCE [LARGE SCALE GENOMIC DNA]</scope>
    <source>
        <strain evidence="2 4">RP-3-8</strain>
    </source>
</reference>
<dbReference type="PANTHER" id="PTHR41252">
    <property type="entry name" value="BLR2505 PROTEIN"/>
    <property type="match status" value="1"/>
</dbReference>
<evidence type="ECO:0000313" key="5">
    <source>
        <dbReference type="Proteomes" id="UP000309594"/>
    </source>
</evidence>